<reference evidence="3 4" key="1">
    <citation type="journal article" date="2019" name="Int. J. Syst. Evol. Microbiol.">
        <title>The Global Catalogue of Microorganisms (GCM) 10K type strain sequencing project: providing services to taxonomists for standard genome sequencing and annotation.</title>
        <authorList>
            <consortium name="The Broad Institute Genomics Platform"/>
            <consortium name="The Broad Institute Genome Sequencing Center for Infectious Disease"/>
            <person name="Wu L."/>
            <person name="Ma J."/>
        </authorList>
    </citation>
    <scope>NUCLEOTIDE SEQUENCE [LARGE SCALE GENOMIC DNA]</scope>
    <source>
        <strain evidence="3 4">JCM 15313</strain>
    </source>
</reference>
<dbReference type="PANTHER" id="PTHR38133:SF1">
    <property type="entry name" value="SLR1429 PROTEIN"/>
    <property type="match status" value="1"/>
</dbReference>
<sequence length="252" mass="27303">MKARGPIAESWWGRAFVEGFEGWGDPARLARGRTYARQGAVEAIDLEPGLARARVVGSRARPYRVTIHSEPLGAEVWERLAEELAASPGAAEAVHMLEEGTLPEEVEEALAARGVELFTSLPRMTPSCSCPDWGYPCKHAAAVLYALADYFDANPMALLTWRGCEWDEFAEVLESSGGGAERPRGELEMEAAPLADRVADFWAATEPIPMPGPPRPFRPLEHWDGGIPALAAALAPVYDALADRGNNDSHEG</sequence>
<organism evidence="3 4">
    <name type="scientific">Nocardiopsis rhodophaea</name>
    <dbReference type="NCBI Taxonomy" id="280238"/>
    <lineage>
        <taxon>Bacteria</taxon>
        <taxon>Bacillati</taxon>
        <taxon>Actinomycetota</taxon>
        <taxon>Actinomycetes</taxon>
        <taxon>Streptosporangiales</taxon>
        <taxon>Nocardiopsidaceae</taxon>
        <taxon>Nocardiopsis</taxon>
    </lineage>
</organism>
<feature type="domain" description="SWIM-type" evidence="2">
    <location>
        <begin position="113"/>
        <end position="148"/>
    </location>
</feature>
<gene>
    <name evidence="3" type="ORF">GCM10009799_00920</name>
</gene>
<evidence type="ECO:0000313" key="3">
    <source>
        <dbReference type="EMBL" id="GAA1979607.1"/>
    </source>
</evidence>
<evidence type="ECO:0000313" key="4">
    <source>
        <dbReference type="Proteomes" id="UP001501585"/>
    </source>
</evidence>
<keyword evidence="1" id="KW-0862">Zinc</keyword>
<dbReference type="InterPro" id="IPR007527">
    <property type="entry name" value="Znf_SWIM"/>
</dbReference>
<dbReference type="Proteomes" id="UP001501585">
    <property type="component" value="Unassembled WGS sequence"/>
</dbReference>
<keyword evidence="1" id="KW-0479">Metal-binding</keyword>
<dbReference type="PANTHER" id="PTHR38133">
    <property type="entry name" value="SLR1429 PROTEIN"/>
    <property type="match status" value="1"/>
</dbReference>
<protein>
    <recommendedName>
        <fullName evidence="2">SWIM-type domain-containing protein</fullName>
    </recommendedName>
</protein>
<comment type="caution">
    <text evidence="3">The sequence shown here is derived from an EMBL/GenBank/DDBJ whole genome shotgun (WGS) entry which is preliminary data.</text>
</comment>
<name>A0ABN2S3U2_9ACTN</name>
<dbReference type="RefSeq" id="WP_344106745.1">
    <property type="nucleotide sequence ID" value="NZ_BAAAPC010000001.1"/>
</dbReference>
<dbReference type="PROSITE" id="PS50966">
    <property type="entry name" value="ZF_SWIM"/>
    <property type="match status" value="1"/>
</dbReference>
<proteinExistence type="predicted"/>
<keyword evidence="1" id="KW-0863">Zinc-finger</keyword>
<dbReference type="EMBL" id="BAAAPC010000001">
    <property type="protein sequence ID" value="GAA1979607.1"/>
    <property type="molecule type" value="Genomic_DNA"/>
</dbReference>
<evidence type="ECO:0000256" key="1">
    <source>
        <dbReference type="PROSITE-ProRule" id="PRU00325"/>
    </source>
</evidence>
<evidence type="ECO:0000259" key="2">
    <source>
        <dbReference type="PROSITE" id="PS50966"/>
    </source>
</evidence>
<dbReference type="Pfam" id="PF04434">
    <property type="entry name" value="SWIM"/>
    <property type="match status" value="1"/>
</dbReference>
<keyword evidence="4" id="KW-1185">Reference proteome</keyword>
<accession>A0ABN2S3U2</accession>